<dbReference type="EMBL" id="JAWRVI010000007">
    <property type="protein sequence ID" value="KAK4093034.1"/>
    <property type="molecule type" value="Genomic_DNA"/>
</dbReference>
<evidence type="ECO:0000313" key="3">
    <source>
        <dbReference type="Proteomes" id="UP001287286"/>
    </source>
</evidence>
<comment type="caution">
    <text evidence="2">The sequence shown here is derived from an EMBL/GenBank/DDBJ whole genome shotgun (WGS) entry which is preliminary data.</text>
</comment>
<organism evidence="2 3">
    <name type="scientific">Purpureocillium lilacinum</name>
    <name type="common">Paecilomyces lilacinus</name>
    <dbReference type="NCBI Taxonomy" id="33203"/>
    <lineage>
        <taxon>Eukaryota</taxon>
        <taxon>Fungi</taxon>
        <taxon>Dikarya</taxon>
        <taxon>Ascomycota</taxon>
        <taxon>Pezizomycotina</taxon>
        <taxon>Sordariomycetes</taxon>
        <taxon>Hypocreomycetidae</taxon>
        <taxon>Hypocreales</taxon>
        <taxon>Ophiocordycipitaceae</taxon>
        <taxon>Purpureocillium</taxon>
    </lineage>
</organism>
<feature type="region of interest" description="Disordered" evidence="1">
    <location>
        <begin position="1"/>
        <end position="60"/>
    </location>
</feature>
<reference evidence="2 3" key="1">
    <citation type="journal article" date="2024" name="Microbiol. Resour. Announc.">
        <title>Genome annotations for the ascomycete fungi Trichoderma harzianum, Trichoderma aggressivum, and Purpureocillium lilacinum.</title>
        <authorList>
            <person name="Beijen E.P.W."/>
            <person name="Ohm R.A."/>
        </authorList>
    </citation>
    <scope>NUCLEOTIDE SEQUENCE [LARGE SCALE GENOMIC DNA]</scope>
    <source>
        <strain evidence="2 3">CBS 150709</strain>
    </source>
</reference>
<feature type="compositionally biased region" description="Polar residues" evidence="1">
    <location>
        <begin position="22"/>
        <end position="41"/>
    </location>
</feature>
<keyword evidence="3" id="KW-1185">Reference proteome</keyword>
<gene>
    <name evidence="2" type="ORF">Purlil1_2959</name>
</gene>
<sequence>MSHKLSPSSPKLSPTLSSPAPQHQSSKSQTPTLKPKSQVQDTKALPPPHHSKSRPPRDLPLVVREGARGCCRALWHAGAASYSYGGRARQLVLTLSFGVGAWLARLCLGEGKRCAAVGARGTRSSNVALRPVDLHARARERTHTAVGRIPPCGWTRPPPALTPTNTTYPTQATLSTNISAILPLHLHRRALPSFMSHPIRLLSPFPPLAVQSEPPLRLARLAASTPLPPCPSLRLSVRTTKTHSLNIISSRTPLHSPKHPKLLQDTLRASHRWHVASTIIIPTK</sequence>
<feature type="compositionally biased region" description="Low complexity" evidence="1">
    <location>
        <begin position="1"/>
        <end position="21"/>
    </location>
</feature>
<name>A0ABR0C9V9_PURLI</name>
<evidence type="ECO:0000256" key="1">
    <source>
        <dbReference type="SAM" id="MobiDB-lite"/>
    </source>
</evidence>
<proteinExistence type="predicted"/>
<evidence type="ECO:0000313" key="2">
    <source>
        <dbReference type="EMBL" id="KAK4093034.1"/>
    </source>
</evidence>
<protein>
    <submittedName>
        <fullName evidence="2">Uncharacterized protein</fullName>
    </submittedName>
</protein>
<dbReference type="Proteomes" id="UP001287286">
    <property type="component" value="Unassembled WGS sequence"/>
</dbReference>
<accession>A0ABR0C9V9</accession>